<feature type="compositionally biased region" description="Basic and acidic residues" evidence="1">
    <location>
        <begin position="793"/>
        <end position="807"/>
    </location>
</feature>
<evidence type="ECO:0000313" key="3">
    <source>
        <dbReference type="EMBL" id="KAK8079194.1"/>
    </source>
</evidence>
<keyword evidence="4" id="KW-1185">Reference proteome</keyword>
<comment type="caution">
    <text evidence="3">The sequence shown here is derived from an EMBL/GenBank/DDBJ whole genome shotgun (WGS) entry which is preliminary data.</text>
</comment>
<feature type="region of interest" description="Disordered" evidence="1">
    <location>
        <begin position="82"/>
        <end position="117"/>
    </location>
</feature>
<evidence type="ECO:0000313" key="4">
    <source>
        <dbReference type="Proteomes" id="UP001480595"/>
    </source>
</evidence>
<dbReference type="InterPro" id="IPR036691">
    <property type="entry name" value="Endo/exonu/phosph_ase_sf"/>
</dbReference>
<feature type="compositionally biased region" description="Acidic residues" evidence="1">
    <location>
        <begin position="263"/>
        <end position="279"/>
    </location>
</feature>
<dbReference type="Gene3D" id="2.60.40.10">
    <property type="entry name" value="Immunoglobulins"/>
    <property type="match status" value="1"/>
</dbReference>
<dbReference type="Pfam" id="PF22669">
    <property type="entry name" value="Exo_endo_phos2"/>
    <property type="match status" value="2"/>
</dbReference>
<feature type="domain" description="Inositol polyphosphate-related phosphatase" evidence="2">
    <location>
        <begin position="46"/>
        <end position="377"/>
    </location>
</feature>
<dbReference type="InterPro" id="IPR013783">
    <property type="entry name" value="Ig-like_fold"/>
</dbReference>
<feature type="region of interest" description="Disordered" evidence="1">
    <location>
        <begin position="1"/>
        <end position="25"/>
    </location>
</feature>
<dbReference type="EMBL" id="JAQQWL010000003">
    <property type="protein sequence ID" value="KAK8079194.1"/>
    <property type="molecule type" value="Genomic_DNA"/>
</dbReference>
<dbReference type="SMART" id="SM00128">
    <property type="entry name" value="IPPc"/>
    <property type="match status" value="1"/>
</dbReference>
<dbReference type="GeneID" id="92087473"/>
<feature type="compositionally biased region" description="Polar residues" evidence="1">
    <location>
        <begin position="100"/>
        <end position="112"/>
    </location>
</feature>
<dbReference type="InterPro" id="IPR000300">
    <property type="entry name" value="IPPc"/>
</dbReference>
<reference evidence="3 4" key="1">
    <citation type="submission" date="2023-01" db="EMBL/GenBank/DDBJ databases">
        <title>Analysis of 21 Apiospora genomes using comparative genomics revels a genus with tremendous synthesis potential of carbohydrate active enzymes and secondary metabolites.</title>
        <authorList>
            <person name="Sorensen T."/>
        </authorList>
    </citation>
    <scope>NUCLEOTIDE SEQUENCE [LARGE SCALE GENOMIC DNA]</scope>
    <source>
        <strain evidence="3 4">CBS 135458</strain>
    </source>
</reference>
<accession>A0ABR1W6T7</accession>
<dbReference type="InterPro" id="IPR046985">
    <property type="entry name" value="IP5"/>
</dbReference>
<feature type="compositionally biased region" description="Polar residues" evidence="1">
    <location>
        <begin position="1"/>
        <end position="14"/>
    </location>
</feature>
<feature type="region of interest" description="Disordered" evidence="1">
    <location>
        <begin position="222"/>
        <end position="288"/>
    </location>
</feature>
<sequence length="838" mass="92386">MTASDGASTSQQSEPVDVEQDLANGSTHYSLSRAILARKDEYVRRHRIRVKVGSWNVAACPGTDKDLAGWFVDGKGLDKSMTKLDLNDQGGKNAEEQDVSETPGSSTDSSQPGEDDSVRLVGGAEIGLYVLGLQEIIALNSISQYADTSATSKWQAALEAAMPPYYKLVTSQQLSGLLLLIYASPEVADTITNVSTVSVDGLPGEDIRRLLMLHTRGEYDLSKQSNKSKLDGEDGVIVMQTEDDRRNSTDTPSMMRETSFDKLDDDDGTTDLPDPDDFLPDPHDDPASVQATIDSLLPHDQLRRTIESRKAFHEGWREGSITFLPSYKYDVGTVGLFDSSEKRRAPSWCDRILYRTRKDIEQHHQKFLDEVEAKKKDEDMKQRGIDSAADDESVLLDYDPNKDTASGSSSSNIYDYDEYDEGDDAPESGDTETVVTKDGYKDGIKLDVYTTHQRVTSSDHKPIVALFTLDYDAVVPELKAKVHAEVAKELDRAENEGRPGVTIVVEKGAADEQDVTDGSGGIHFGDVNFMDYKERSLTVANTGRVSASFCFVAKPDISDEAAGKDNALLRRTGYTSTYSPLRWSRRIDELIRIPPRSGGIRGYVKKLQESTRSDTTPESGSRIPQSVDVHTSSPHELYKLTEAIETLTERCVADENMLQEESAKIPRDTAGWPFTAQVPAPTSAGESPDSNPGCFTPWPAGAEAPRTHGPCIRPLLRSLSDGIIDGPLFAQIEAVLPFLSSTTTTKPGKEVEDDKTAILDILATAPYNNISFVFITAMIARVASEVVPLTRERDGRARRGGQRRADDEAGQQRARPWRRAAAEQHRQHYWGADAQWQY</sequence>
<dbReference type="Gene3D" id="3.60.10.10">
    <property type="entry name" value="Endonuclease/exonuclease/phosphatase"/>
    <property type="match status" value="2"/>
</dbReference>
<feature type="compositionally biased region" description="Basic and acidic residues" evidence="1">
    <location>
        <begin position="372"/>
        <end position="384"/>
    </location>
</feature>
<feature type="compositionally biased region" description="Polar residues" evidence="1">
    <location>
        <begin position="613"/>
        <end position="630"/>
    </location>
</feature>
<organism evidence="3 4">
    <name type="scientific">Apiospora phragmitis</name>
    <dbReference type="NCBI Taxonomy" id="2905665"/>
    <lineage>
        <taxon>Eukaryota</taxon>
        <taxon>Fungi</taxon>
        <taxon>Dikarya</taxon>
        <taxon>Ascomycota</taxon>
        <taxon>Pezizomycotina</taxon>
        <taxon>Sordariomycetes</taxon>
        <taxon>Xylariomycetidae</taxon>
        <taxon>Amphisphaeriales</taxon>
        <taxon>Apiosporaceae</taxon>
        <taxon>Apiospora</taxon>
    </lineage>
</organism>
<proteinExistence type="predicted"/>
<feature type="compositionally biased region" description="Acidic residues" evidence="1">
    <location>
        <begin position="415"/>
        <end position="430"/>
    </location>
</feature>
<dbReference type="Proteomes" id="UP001480595">
    <property type="component" value="Unassembled WGS sequence"/>
</dbReference>
<feature type="region of interest" description="Disordered" evidence="1">
    <location>
        <begin position="607"/>
        <end position="630"/>
    </location>
</feature>
<name>A0ABR1W6T7_9PEZI</name>
<dbReference type="PANTHER" id="PTHR11200:SF300">
    <property type="entry name" value="TYPE II INOSITOL 1,4,5-TRISPHOSPHATE 5-PHOSPHATASE"/>
    <property type="match status" value="1"/>
</dbReference>
<evidence type="ECO:0000256" key="1">
    <source>
        <dbReference type="SAM" id="MobiDB-lite"/>
    </source>
</evidence>
<dbReference type="RefSeq" id="XP_066720265.1">
    <property type="nucleotide sequence ID" value="XM_066854410.1"/>
</dbReference>
<dbReference type="SUPFAM" id="SSF56219">
    <property type="entry name" value="DNase I-like"/>
    <property type="match status" value="2"/>
</dbReference>
<evidence type="ECO:0000259" key="2">
    <source>
        <dbReference type="SMART" id="SM00128"/>
    </source>
</evidence>
<dbReference type="PANTHER" id="PTHR11200">
    <property type="entry name" value="INOSITOL 5-PHOSPHATASE"/>
    <property type="match status" value="1"/>
</dbReference>
<protein>
    <recommendedName>
        <fullName evidence="2">Inositol polyphosphate-related phosphatase domain-containing protein</fullName>
    </recommendedName>
</protein>
<gene>
    <name evidence="3" type="ORF">PG994_003001</name>
</gene>
<feature type="region of interest" description="Disordered" evidence="1">
    <location>
        <begin position="372"/>
        <end position="436"/>
    </location>
</feature>
<feature type="region of interest" description="Disordered" evidence="1">
    <location>
        <begin position="793"/>
        <end position="817"/>
    </location>
</feature>
<feature type="compositionally biased region" description="Polar residues" evidence="1">
    <location>
        <begin position="403"/>
        <end position="413"/>
    </location>
</feature>